<dbReference type="SMART" id="SM00387">
    <property type="entry name" value="HATPase_c"/>
    <property type="match status" value="1"/>
</dbReference>
<evidence type="ECO:0000256" key="5">
    <source>
        <dbReference type="ARBA" id="ARBA00022777"/>
    </source>
</evidence>
<feature type="domain" description="Histidine kinase" evidence="9">
    <location>
        <begin position="639"/>
        <end position="852"/>
    </location>
</feature>
<evidence type="ECO:0000313" key="10">
    <source>
        <dbReference type="EMBL" id="MDK9558987.1"/>
    </source>
</evidence>
<dbReference type="PANTHER" id="PTHR45453">
    <property type="entry name" value="PHOSPHATE REGULON SENSOR PROTEIN PHOR"/>
    <property type="match status" value="1"/>
</dbReference>
<dbReference type="InterPro" id="IPR036097">
    <property type="entry name" value="HisK_dim/P_sf"/>
</dbReference>
<dbReference type="Proteomes" id="UP001223547">
    <property type="component" value="Unassembled WGS sequence"/>
</dbReference>
<evidence type="ECO:0000256" key="2">
    <source>
        <dbReference type="ARBA" id="ARBA00012438"/>
    </source>
</evidence>
<evidence type="ECO:0000256" key="6">
    <source>
        <dbReference type="ARBA" id="ARBA00023012"/>
    </source>
</evidence>
<accession>A0ABT7HG32</accession>
<evidence type="ECO:0000256" key="1">
    <source>
        <dbReference type="ARBA" id="ARBA00000085"/>
    </source>
</evidence>
<evidence type="ECO:0000256" key="3">
    <source>
        <dbReference type="ARBA" id="ARBA00022553"/>
    </source>
</evidence>
<dbReference type="CDD" id="cd00130">
    <property type="entry name" value="PAS"/>
    <property type="match status" value="1"/>
</dbReference>
<organism evidence="10 11">
    <name type="scientific">Marinobacter albus</name>
    <dbReference type="NCBI Taxonomy" id="3030833"/>
    <lineage>
        <taxon>Bacteria</taxon>
        <taxon>Pseudomonadati</taxon>
        <taxon>Pseudomonadota</taxon>
        <taxon>Gammaproteobacteria</taxon>
        <taxon>Pseudomonadales</taxon>
        <taxon>Marinobacteraceae</taxon>
        <taxon>Marinobacter</taxon>
    </lineage>
</organism>
<reference evidence="10 11" key="1">
    <citation type="submission" date="2023-05" db="EMBL/GenBank/DDBJ databases">
        <title>Marinobacter albus sp. nov., a marine bacterium isolated from sand in a coastal intertidal zone of huludao.</title>
        <authorList>
            <person name="Deng T."/>
        </authorList>
    </citation>
    <scope>NUCLEOTIDE SEQUENCE [LARGE SCALE GENOMIC DNA]</scope>
    <source>
        <strain evidence="10 11">M216</strain>
    </source>
</reference>
<keyword evidence="6" id="KW-0902">Two-component regulatory system</keyword>
<keyword evidence="8" id="KW-1133">Transmembrane helix</keyword>
<dbReference type="InterPro" id="IPR004358">
    <property type="entry name" value="Sig_transdc_His_kin-like_C"/>
</dbReference>
<keyword evidence="5" id="KW-0418">Kinase</keyword>
<dbReference type="InterPro" id="IPR005467">
    <property type="entry name" value="His_kinase_dom"/>
</dbReference>
<evidence type="ECO:0000313" key="11">
    <source>
        <dbReference type="Proteomes" id="UP001223547"/>
    </source>
</evidence>
<feature type="transmembrane region" description="Helical" evidence="8">
    <location>
        <begin position="320"/>
        <end position="342"/>
    </location>
</feature>
<protein>
    <recommendedName>
        <fullName evidence="2">histidine kinase</fullName>
        <ecNumber evidence="2">2.7.13.3</ecNumber>
    </recommendedName>
</protein>
<proteinExistence type="predicted"/>
<keyword evidence="4" id="KW-0808">Transferase</keyword>
<dbReference type="Pfam" id="PF08448">
    <property type="entry name" value="PAS_4"/>
    <property type="match status" value="1"/>
</dbReference>
<dbReference type="Gene3D" id="3.30.565.10">
    <property type="entry name" value="Histidine kinase-like ATPase, C-terminal domain"/>
    <property type="match status" value="1"/>
</dbReference>
<dbReference type="InterPro" id="IPR007890">
    <property type="entry name" value="CHASE2"/>
</dbReference>
<gene>
    <name evidence="10" type="ORF">QQF73_15235</name>
</gene>
<dbReference type="Pfam" id="PF05226">
    <property type="entry name" value="CHASE2"/>
    <property type="match status" value="1"/>
</dbReference>
<dbReference type="InterPro" id="IPR003594">
    <property type="entry name" value="HATPase_dom"/>
</dbReference>
<evidence type="ECO:0000256" key="8">
    <source>
        <dbReference type="SAM" id="Phobius"/>
    </source>
</evidence>
<dbReference type="Gene3D" id="3.30.450.20">
    <property type="entry name" value="PAS domain"/>
    <property type="match status" value="1"/>
</dbReference>
<evidence type="ECO:0000256" key="7">
    <source>
        <dbReference type="ARBA" id="ARBA00023136"/>
    </source>
</evidence>
<dbReference type="PANTHER" id="PTHR45453:SF1">
    <property type="entry name" value="PHOSPHATE REGULON SENSOR PROTEIN PHOR"/>
    <property type="match status" value="1"/>
</dbReference>
<keyword evidence="8" id="KW-0812">Transmembrane</keyword>
<dbReference type="InterPro" id="IPR035965">
    <property type="entry name" value="PAS-like_dom_sf"/>
</dbReference>
<sequence>MNREWLPIKTTPWTMGLILLALLILIQSSELPQRLDYWLFDKATTAAPAPLSSQVAIVAIDEFSLDRLGRWPWQRTIHAELIEKLTSAGAKTIVFDVLFPEPSAEDTVLAGAMRRHGNVVLPIHLSPPTAHQLLSEELPAPELTAAASSLGHAHVELDEDGVARGLYLFNGLGNQLWPSLSLAASSFPGNGSDTHPAPPFMNVRDEYRAVPLVGGAGTLPTYSYIEVLNQPPAPEVFEGKTVFVGATAVGFGDILPTPFSGLSRPMSGVEFHANTFSALNQDLLIRRAPVWVSPTLTLAIVLALSLLLPRMRPTRTIAACLMTVAVLLVAHFSGLFVANLWIPVANALLVPLLALPISSGFRLAMTNRFLNRQLDDLARSPHISVPEPSRRHPAQLLEHFQALLQPEGWLLCEGPNTLSRRGLTTADIPGNLEAGHWVHDSNRSWIELLRGNTTYTLGLILPNDLSREAIQRYLRRLHLKASEGHPKKEKPRENISARIERVRLATERLNHMQQFIRRSFERMPDGIIVTDELAVIRFANGHIEEWFQEPMPSLAGLPLARLLEGHDPRETPPWHETVSETLTLRQSRTVDLRIRNKDFLIHFAPFALPDSDQHGIIANISDISELREQQRQHREAIDFISHDVRSPLVSQLALIEQLKRDPSHIEKAQLDQLGRLARRSYHLAEEFVQLARAEQLTETRFYECEFLAIVENARDSVSEQAAEKNIQLQLQGTEDLWLKGNAELLERAVINLLTNAVQYSPADSAIDIQVYRAGHQACLTVGDEGSGIDADELPHLFDRYRRQKRSELAGVHGTGLGLSFVKIVVEKHRGEISVASTPGEGSTFTLKLPIADPLA</sequence>
<evidence type="ECO:0000259" key="9">
    <source>
        <dbReference type="PROSITE" id="PS50109"/>
    </source>
</evidence>
<dbReference type="Pfam" id="PF02518">
    <property type="entry name" value="HATPase_c"/>
    <property type="match status" value="1"/>
</dbReference>
<dbReference type="EMBL" id="JASSQD010000003">
    <property type="protein sequence ID" value="MDK9558987.1"/>
    <property type="molecule type" value="Genomic_DNA"/>
</dbReference>
<dbReference type="SUPFAM" id="SSF55874">
    <property type="entry name" value="ATPase domain of HSP90 chaperone/DNA topoisomerase II/histidine kinase"/>
    <property type="match status" value="1"/>
</dbReference>
<dbReference type="InterPro" id="IPR013656">
    <property type="entry name" value="PAS_4"/>
</dbReference>
<dbReference type="InterPro" id="IPR000014">
    <property type="entry name" value="PAS"/>
</dbReference>
<dbReference type="InterPro" id="IPR017181">
    <property type="entry name" value="Sig_transdc_His_kin_CHASE2"/>
</dbReference>
<feature type="transmembrane region" description="Helical" evidence="8">
    <location>
        <begin position="288"/>
        <end position="308"/>
    </location>
</feature>
<evidence type="ECO:0000256" key="4">
    <source>
        <dbReference type="ARBA" id="ARBA00022679"/>
    </source>
</evidence>
<dbReference type="InterPro" id="IPR050351">
    <property type="entry name" value="BphY/WalK/GraS-like"/>
</dbReference>
<dbReference type="SMART" id="SM01080">
    <property type="entry name" value="CHASE2"/>
    <property type="match status" value="1"/>
</dbReference>
<dbReference type="RefSeq" id="WP_285368714.1">
    <property type="nucleotide sequence ID" value="NZ_JASSQD010000003.1"/>
</dbReference>
<dbReference type="InterPro" id="IPR036890">
    <property type="entry name" value="HATPase_C_sf"/>
</dbReference>
<comment type="catalytic activity">
    <reaction evidence="1">
        <text>ATP + protein L-histidine = ADP + protein N-phospho-L-histidine.</text>
        <dbReference type="EC" id="2.7.13.3"/>
    </reaction>
</comment>
<keyword evidence="3" id="KW-0597">Phosphoprotein</keyword>
<name>A0ABT7HG32_9GAMM</name>
<dbReference type="Gene3D" id="1.10.287.130">
    <property type="match status" value="1"/>
</dbReference>
<dbReference type="SUPFAM" id="SSF47384">
    <property type="entry name" value="Homodimeric domain of signal transducing histidine kinase"/>
    <property type="match status" value="1"/>
</dbReference>
<dbReference type="PRINTS" id="PR00344">
    <property type="entry name" value="BCTRLSENSOR"/>
</dbReference>
<comment type="caution">
    <text evidence="10">The sequence shown here is derived from an EMBL/GenBank/DDBJ whole genome shotgun (WGS) entry which is preliminary data.</text>
</comment>
<dbReference type="PROSITE" id="PS50109">
    <property type="entry name" value="HIS_KIN"/>
    <property type="match status" value="1"/>
</dbReference>
<dbReference type="EC" id="2.7.13.3" evidence="2"/>
<keyword evidence="7 8" id="KW-0472">Membrane</keyword>
<dbReference type="PIRSF" id="PIRSF037347">
    <property type="entry name" value="STHK_CHASE2_PAS_prd"/>
    <property type="match status" value="1"/>
</dbReference>
<keyword evidence="11" id="KW-1185">Reference proteome</keyword>
<dbReference type="SUPFAM" id="SSF55785">
    <property type="entry name" value="PYP-like sensor domain (PAS domain)"/>
    <property type="match status" value="1"/>
</dbReference>